<sequence length="416" mass="46671">MQTYMFVSQRVEQVEALVATRNGKKTEHILGVVKRSCFMVKMEEPLPRWHALAYPYHPWSWLAILVGFILSGPVLFLLATASSQCSGDEKTSLAKLGYSWGYSSGCHFQEPQTAEPRMDSTRIFVLFLWLYTMILSIVYSTNLTAFLLVTKAPTSIQTMEELYQSGREVASIGMTGVRWLKGQEYGGGDLTDSWEAGQVAAETGTVLAFNMDHMQGAFMVAAIGWYVFVSQRVEQVEALVATRNGKKTEHILGVVKECYMPFSIALGLQQHSPLKWKFDQVIGWIRQSGFIPHAVKQALRLAAKGGQEGEWRVYMNMLYWGEGVRPVTTWRHHRFTSQSQLFPDKLDDLQGAVLKEYGGGGGGEMGQEVTEEGAVVALNVDHMQGVFMITAIGWFIAVVLFLLEIFILRSYMFPSN</sequence>
<feature type="transmembrane region" description="Helical" evidence="9">
    <location>
        <begin position="123"/>
        <end position="149"/>
    </location>
</feature>
<evidence type="ECO:0000256" key="4">
    <source>
        <dbReference type="ARBA" id="ARBA00022692"/>
    </source>
</evidence>
<evidence type="ECO:0000256" key="1">
    <source>
        <dbReference type="ARBA" id="ARBA00004651"/>
    </source>
</evidence>
<evidence type="ECO:0000256" key="2">
    <source>
        <dbReference type="ARBA" id="ARBA00008685"/>
    </source>
</evidence>
<comment type="caution">
    <text evidence="11">The sequence shown here is derived from an EMBL/GenBank/DDBJ whole genome shotgun (WGS) entry which is preliminary data.</text>
</comment>
<keyword evidence="7" id="KW-0675">Receptor</keyword>
<evidence type="ECO:0000256" key="3">
    <source>
        <dbReference type="ARBA" id="ARBA00022475"/>
    </source>
</evidence>
<keyword evidence="8" id="KW-0325">Glycoprotein</keyword>
<comment type="subcellular location">
    <subcellularLocation>
        <location evidence="1">Cell membrane</location>
        <topology evidence="1">Multi-pass membrane protein</topology>
    </subcellularLocation>
</comment>
<dbReference type="GO" id="GO:0015276">
    <property type="term" value="F:ligand-gated monoatomic ion channel activity"/>
    <property type="evidence" value="ECO:0007669"/>
    <property type="project" value="InterPro"/>
</dbReference>
<reference evidence="11" key="1">
    <citation type="submission" date="2023-10" db="EMBL/GenBank/DDBJ databases">
        <title>Genome assemblies of two species of porcelain crab, Petrolisthes cinctipes and Petrolisthes manimaculis (Anomura: Porcellanidae).</title>
        <authorList>
            <person name="Angst P."/>
        </authorList>
    </citation>
    <scope>NUCLEOTIDE SEQUENCE</scope>
    <source>
        <strain evidence="11">PB745_01</strain>
        <tissue evidence="11">Gill</tissue>
    </source>
</reference>
<dbReference type="Gene3D" id="1.10.287.70">
    <property type="match status" value="1"/>
</dbReference>
<dbReference type="PANTHER" id="PTHR42643">
    <property type="entry name" value="IONOTROPIC RECEPTOR 20A-RELATED"/>
    <property type="match status" value="1"/>
</dbReference>
<evidence type="ECO:0000313" key="11">
    <source>
        <dbReference type="EMBL" id="KAK3874138.1"/>
    </source>
</evidence>
<dbReference type="GO" id="GO:0050906">
    <property type="term" value="P:detection of stimulus involved in sensory perception"/>
    <property type="evidence" value="ECO:0007669"/>
    <property type="project" value="UniProtKB-ARBA"/>
</dbReference>
<keyword evidence="4 9" id="KW-0812">Transmembrane</keyword>
<dbReference type="InterPro" id="IPR001320">
    <property type="entry name" value="Iontro_rcpt_C"/>
</dbReference>
<dbReference type="Proteomes" id="UP001286313">
    <property type="component" value="Unassembled WGS sequence"/>
</dbReference>
<dbReference type="GO" id="GO:0005886">
    <property type="term" value="C:plasma membrane"/>
    <property type="evidence" value="ECO:0007669"/>
    <property type="project" value="UniProtKB-SubCell"/>
</dbReference>
<organism evidence="11 12">
    <name type="scientific">Petrolisthes cinctipes</name>
    <name type="common">Flat porcelain crab</name>
    <dbReference type="NCBI Taxonomy" id="88211"/>
    <lineage>
        <taxon>Eukaryota</taxon>
        <taxon>Metazoa</taxon>
        <taxon>Ecdysozoa</taxon>
        <taxon>Arthropoda</taxon>
        <taxon>Crustacea</taxon>
        <taxon>Multicrustacea</taxon>
        <taxon>Malacostraca</taxon>
        <taxon>Eumalacostraca</taxon>
        <taxon>Eucarida</taxon>
        <taxon>Decapoda</taxon>
        <taxon>Pleocyemata</taxon>
        <taxon>Anomura</taxon>
        <taxon>Galatheoidea</taxon>
        <taxon>Porcellanidae</taxon>
        <taxon>Petrolisthes</taxon>
    </lineage>
</organism>
<keyword evidence="6 9" id="KW-0472">Membrane</keyword>
<evidence type="ECO:0000259" key="10">
    <source>
        <dbReference type="Pfam" id="PF00060"/>
    </source>
</evidence>
<gene>
    <name evidence="11" type="ORF">Pcinc_020898</name>
</gene>
<accession>A0AAE1FHF8</accession>
<dbReference type="EMBL" id="JAWQEG010002133">
    <property type="protein sequence ID" value="KAK3874138.1"/>
    <property type="molecule type" value="Genomic_DNA"/>
</dbReference>
<keyword evidence="12" id="KW-1185">Reference proteome</keyword>
<evidence type="ECO:0000313" key="12">
    <source>
        <dbReference type="Proteomes" id="UP001286313"/>
    </source>
</evidence>
<keyword evidence="3" id="KW-1003">Cell membrane</keyword>
<dbReference type="PANTHER" id="PTHR42643:SF24">
    <property type="entry name" value="IONOTROPIC RECEPTOR 60A"/>
    <property type="match status" value="1"/>
</dbReference>
<dbReference type="Pfam" id="PF00060">
    <property type="entry name" value="Lig_chan"/>
    <property type="match status" value="1"/>
</dbReference>
<evidence type="ECO:0000256" key="9">
    <source>
        <dbReference type="SAM" id="Phobius"/>
    </source>
</evidence>
<feature type="transmembrane region" description="Helical" evidence="9">
    <location>
        <begin position="59"/>
        <end position="81"/>
    </location>
</feature>
<evidence type="ECO:0000256" key="7">
    <source>
        <dbReference type="ARBA" id="ARBA00023170"/>
    </source>
</evidence>
<evidence type="ECO:0000256" key="6">
    <source>
        <dbReference type="ARBA" id="ARBA00023136"/>
    </source>
</evidence>
<comment type="similarity">
    <text evidence="2">Belongs to the glutamate-gated ion channel (TC 1.A.10.1) family.</text>
</comment>
<evidence type="ECO:0000256" key="8">
    <source>
        <dbReference type="ARBA" id="ARBA00023180"/>
    </source>
</evidence>
<name>A0AAE1FHF8_PETCI</name>
<dbReference type="InterPro" id="IPR052192">
    <property type="entry name" value="Insect_Ionotropic_Sensory_Rcpt"/>
</dbReference>
<proteinExistence type="inferred from homology"/>
<protein>
    <recommendedName>
        <fullName evidence="10">Ionotropic glutamate receptor C-terminal domain-containing protein</fullName>
    </recommendedName>
</protein>
<keyword evidence="5 9" id="KW-1133">Transmembrane helix</keyword>
<dbReference type="AlphaFoldDB" id="A0AAE1FHF8"/>
<evidence type="ECO:0000256" key="5">
    <source>
        <dbReference type="ARBA" id="ARBA00022989"/>
    </source>
</evidence>
<feature type="transmembrane region" description="Helical" evidence="9">
    <location>
        <begin position="386"/>
        <end position="408"/>
    </location>
</feature>
<feature type="domain" description="Ionotropic glutamate receptor C-terminal" evidence="10">
    <location>
        <begin position="61"/>
        <end position="224"/>
    </location>
</feature>